<gene>
    <name evidence="1" type="ORF">RAG0_03046</name>
</gene>
<keyword evidence="2" id="KW-1185">Reference proteome</keyword>
<protein>
    <submittedName>
        <fullName evidence="1">Uncharacterized protein</fullName>
    </submittedName>
</protein>
<dbReference type="OrthoDB" id="5370596at2759"/>
<dbReference type="AlphaFoldDB" id="A0A1E1K327"/>
<dbReference type="EMBL" id="FJUX01000012">
    <property type="protein sequence ID" value="CZS92469.1"/>
    <property type="molecule type" value="Genomic_DNA"/>
</dbReference>
<proteinExistence type="predicted"/>
<dbReference type="Proteomes" id="UP000178912">
    <property type="component" value="Unassembled WGS sequence"/>
</dbReference>
<evidence type="ECO:0000313" key="1">
    <source>
        <dbReference type="EMBL" id="CZS92469.1"/>
    </source>
</evidence>
<organism evidence="1 2">
    <name type="scientific">Rhynchosporium agropyri</name>
    <dbReference type="NCBI Taxonomy" id="914238"/>
    <lineage>
        <taxon>Eukaryota</taxon>
        <taxon>Fungi</taxon>
        <taxon>Dikarya</taxon>
        <taxon>Ascomycota</taxon>
        <taxon>Pezizomycotina</taxon>
        <taxon>Leotiomycetes</taxon>
        <taxon>Helotiales</taxon>
        <taxon>Ploettnerulaceae</taxon>
        <taxon>Rhynchosporium</taxon>
    </lineage>
</organism>
<sequence length="407" mass="46434">MASNEACGMPAFNSITSTPISEELTPIYGQILVTNTIEQTYERISITADEVCDIPLSDEPWKFYSVPTDKIKPILSSWHQILSAPGIFVVSSSRWHYRIAVNSSYIAWLRFHDFTFQELNTAADSEKAVQGICAATWNLDARFVEDAVHAISLRCHQGLESTYRNYASSQQLLPIEWAIMWRDMGSDLHIWSKFGQGLVIFVLGCCDNYNTSAVRALLGKNEKDIFNHFQKLYRESSAYPKKTVANHEVMGDAQLAAEFHKLTILRDWFDFLSMKRDNRQHKRVPQYTATEDSQMISSILGVQASKPFGNVDTQKMLNALSKCALFPGKTVLTLEKLGTQMIARIPVKFLNGYLDPPSEIQARLNIEQEKQWELELTSTCEDWVEVEAKNHWNYVIVTKDLDRNIDN</sequence>
<accession>A0A1E1K327</accession>
<name>A0A1E1K327_9HELO</name>
<reference evidence="2" key="1">
    <citation type="submission" date="2016-03" db="EMBL/GenBank/DDBJ databases">
        <authorList>
            <person name="Guldener U."/>
        </authorList>
    </citation>
    <scope>NUCLEOTIDE SEQUENCE [LARGE SCALE GENOMIC DNA]</scope>
    <source>
        <strain evidence="2">04CH-RAC-A.6.1</strain>
    </source>
</reference>
<evidence type="ECO:0000313" key="2">
    <source>
        <dbReference type="Proteomes" id="UP000178912"/>
    </source>
</evidence>